<keyword evidence="2" id="KW-1185">Reference proteome</keyword>
<evidence type="ECO:0000313" key="1">
    <source>
        <dbReference type="EMBL" id="OLP73941.1"/>
    </source>
</evidence>
<sequence>MFHLLGITVEVSEDHPLCAGVAAGGPPRLFAASRTAGPPAGEKAIELEEHLEELL</sequence>
<dbReference type="AlphaFoldDB" id="A0A1Q9BTC6"/>
<accession>A0A1Q9BTC6</accession>
<gene>
    <name evidence="1" type="ORF">AK812_SmicGene46666</name>
</gene>
<protein>
    <submittedName>
        <fullName evidence="1">Uncharacterized protein</fullName>
    </submittedName>
</protein>
<dbReference type="EMBL" id="LSRX01004503">
    <property type="protein sequence ID" value="OLP73941.1"/>
    <property type="molecule type" value="Genomic_DNA"/>
</dbReference>
<organism evidence="1 2">
    <name type="scientific">Symbiodinium microadriaticum</name>
    <name type="common">Dinoflagellate</name>
    <name type="synonym">Zooxanthella microadriatica</name>
    <dbReference type="NCBI Taxonomy" id="2951"/>
    <lineage>
        <taxon>Eukaryota</taxon>
        <taxon>Sar</taxon>
        <taxon>Alveolata</taxon>
        <taxon>Dinophyceae</taxon>
        <taxon>Suessiales</taxon>
        <taxon>Symbiodiniaceae</taxon>
        <taxon>Symbiodinium</taxon>
    </lineage>
</organism>
<evidence type="ECO:0000313" key="2">
    <source>
        <dbReference type="Proteomes" id="UP000186817"/>
    </source>
</evidence>
<reference evidence="1 2" key="1">
    <citation type="submission" date="2016-02" db="EMBL/GenBank/DDBJ databases">
        <title>Genome analysis of coral dinoflagellate symbionts highlights evolutionary adaptations to a symbiotic lifestyle.</title>
        <authorList>
            <person name="Aranda M."/>
            <person name="Li Y."/>
            <person name="Liew Y.J."/>
            <person name="Baumgarten S."/>
            <person name="Simakov O."/>
            <person name="Wilson M."/>
            <person name="Piel J."/>
            <person name="Ashoor H."/>
            <person name="Bougouffa S."/>
            <person name="Bajic V.B."/>
            <person name="Ryu T."/>
            <person name="Ravasi T."/>
            <person name="Bayer T."/>
            <person name="Micklem G."/>
            <person name="Kim H."/>
            <person name="Bhak J."/>
            <person name="Lajeunesse T.C."/>
            <person name="Voolstra C.R."/>
        </authorList>
    </citation>
    <scope>NUCLEOTIDE SEQUENCE [LARGE SCALE GENOMIC DNA]</scope>
    <source>
        <strain evidence="1 2">CCMP2467</strain>
    </source>
</reference>
<name>A0A1Q9BTC6_SYMMI</name>
<feature type="non-terminal residue" evidence="1">
    <location>
        <position position="55"/>
    </location>
</feature>
<dbReference type="Proteomes" id="UP000186817">
    <property type="component" value="Unassembled WGS sequence"/>
</dbReference>
<proteinExistence type="predicted"/>
<comment type="caution">
    <text evidence="1">The sequence shown here is derived from an EMBL/GenBank/DDBJ whole genome shotgun (WGS) entry which is preliminary data.</text>
</comment>